<accession>W0F2W8</accession>
<dbReference type="KEGG" id="nso:NIASO_15285"/>
<evidence type="ECO:0000313" key="3">
    <source>
        <dbReference type="Proteomes" id="UP000003586"/>
    </source>
</evidence>
<organism evidence="2 3">
    <name type="scientific">Niabella soli DSM 19437</name>
    <dbReference type="NCBI Taxonomy" id="929713"/>
    <lineage>
        <taxon>Bacteria</taxon>
        <taxon>Pseudomonadati</taxon>
        <taxon>Bacteroidota</taxon>
        <taxon>Chitinophagia</taxon>
        <taxon>Chitinophagales</taxon>
        <taxon>Chitinophagaceae</taxon>
        <taxon>Niabella</taxon>
    </lineage>
</organism>
<evidence type="ECO:0000256" key="1">
    <source>
        <dbReference type="SAM" id="Phobius"/>
    </source>
</evidence>
<dbReference type="HOGENOM" id="CLU_140996_0_0_10"/>
<keyword evidence="1" id="KW-1133">Transmembrane helix</keyword>
<gene>
    <name evidence="2" type="ORF">NIASO_15285</name>
</gene>
<feature type="transmembrane region" description="Helical" evidence="1">
    <location>
        <begin position="126"/>
        <end position="144"/>
    </location>
</feature>
<dbReference type="OrthoDB" id="667621at2"/>
<keyword evidence="1" id="KW-0472">Membrane</keyword>
<dbReference type="STRING" id="929713.NIASO_15285"/>
<dbReference type="RefSeq" id="WP_008586876.1">
    <property type="nucleotide sequence ID" value="NZ_CP007035.1"/>
</dbReference>
<dbReference type="AlphaFoldDB" id="W0F2W8"/>
<keyword evidence="1" id="KW-0812">Transmembrane</keyword>
<evidence type="ECO:0000313" key="2">
    <source>
        <dbReference type="EMBL" id="AHF16143.1"/>
    </source>
</evidence>
<keyword evidence="3" id="KW-1185">Reference proteome</keyword>
<name>W0F2W8_9BACT</name>
<protein>
    <submittedName>
        <fullName evidence="2">Uncharacterized protein</fullName>
    </submittedName>
</protein>
<reference evidence="2 3" key="1">
    <citation type="submission" date="2013-12" db="EMBL/GenBank/DDBJ databases">
        <authorList>
            <consortium name="DOE Joint Genome Institute"/>
            <person name="Eisen J."/>
            <person name="Huntemann M."/>
            <person name="Han J."/>
            <person name="Chen A."/>
            <person name="Kyrpides N."/>
            <person name="Mavromatis K."/>
            <person name="Markowitz V."/>
            <person name="Palaniappan K."/>
            <person name="Ivanova N."/>
            <person name="Schaumberg A."/>
            <person name="Pati A."/>
            <person name="Liolios K."/>
            <person name="Nordberg H.P."/>
            <person name="Cantor M.N."/>
            <person name="Hua S.X."/>
            <person name="Woyke T."/>
        </authorList>
    </citation>
    <scope>NUCLEOTIDE SEQUENCE [LARGE SCALE GENOMIC DNA]</scope>
    <source>
        <strain evidence="3">DSM 19437</strain>
    </source>
</reference>
<dbReference type="eggNOG" id="ENOG503334A">
    <property type="taxonomic scope" value="Bacteria"/>
</dbReference>
<dbReference type="Proteomes" id="UP000003586">
    <property type="component" value="Chromosome"/>
</dbReference>
<sequence length="158" mass="18353">MKIPSKLFLLIFLLYCQKDAAARIHIRYSSYQELKPAADLPNTTTYLITKEPGWKEDHYLDLATLTVEYGFNKIIPIWVKEPPRLVGYDKLTGKYYELSPEELHIILKENSLDAKQLLRISFYKRHGGKVFAGILVVLIIYGLMPTRTRKKIITPQKI</sequence>
<dbReference type="EMBL" id="CP007035">
    <property type="protein sequence ID" value="AHF16143.1"/>
    <property type="molecule type" value="Genomic_DNA"/>
</dbReference>
<proteinExistence type="predicted"/>